<organism evidence="2 3">
    <name type="scientific">Candidatus Giovannonibacteria bacterium RIFCSPHIGHO2_01_FULL_45_23</name>
    <dbReference type="NCBI Taxonomy" id="1798325"/>
    <lineage>
        <taxon>Bacteria</taxon>
        <taxon>Candidatus Giovannoniibacteriota</taxon>
    </lineage>
</organism>
<reference evidence="2 3" key="1">
    <citation type="journal article" date="2016" name="Nat. Commun.">
        <title>Thousands of microbial genomes shed light on interconnected biogeochemical processes in an aquifer system.</title>
        <authorList>
            <person name="Anantharaman K."/>
            <person name="Brown C.T."/>
            <person name="Hug L.A."/>
            <person name="Sharon I."/>
            <person name="Castelle C.J."/>
            <person name="Probst A.J."/>
            <person name="Thomas B.C."/>
            <person name="Singh A."/>
            <person name="Wilkins M.J."/>
            <person name="Karaoz U."/>
            <person name="Brodie E.L."/>
            <person name="Williams K.H."/>
            <person name="Hubbard S.S."/>
            <person name="Banfield J.F."/>
        </authorList>
    </citation>
    <scope>NUCLEOTIDE SEQUENCE [LARGE SCALE GENOMIC DNA]</scope>
</reference>
<name>A0A1F5VF19_9BACT</name>
<comment type="caution">
    <text evidence="2">The sequence shown here is derived from an EMBL/GenBank/DDBJ whole genome shotgun (WGS) entry which is preliminary data.</text>
</comment>
<proteinExistence type="predicted"/>
<sequence>MIGRILSPLPVKLLWKIFRKSIILLGMDEDIKGLLKKNLEASEKALGILRKMHRAMVWGRVFIWAKWVLVAALLIVGYVQIQPYLNDISLAYQDLLPVLENLQKLNKSLPTLPTLR</sequence>
<accession>A0A1F5VF19</accession>
<protein>
    <submittedName>
        <fullName evidence="2">Uncharacterized protein</fullName>
    </submittedName>
</protein>
<feature type="transmembrane region" description="Helical" evidence="1">
    <location>
        <begin position="61"/>
        <end position="81"/>
    </location>
</feature>
<keyword evidence="1" id="KW-0472">Membrane</keyword>
<evidence type="ECO:0000313" key="2">
    <source>
        <dbReference type="EMBL" id="OGF61940.1"/>
    </source>
</evidence>
<dbReference type="Proteomes" id="UP000179251">
    <property type="component" value="Unassembled WGS sequence"/>
</dbReference>
<evidence type="ECO:0000256" key="1">
    <source>
        <dbReference type="SAM" id="Phobius"/>
    </source>
</evidence>
<evidence type="ECO:0000313" key="3">
    <source>
        <dbReference type="Proteomes" id="UP000179251"/>
    </source>
</evidence>
<dbReference type="EMBL" id="MFHD01000024">
    <property type="protein sequence ID" value="OGF61940.1"/>
    <property type="molecule type" value="Genomic_DNA"/>
</dbReference>
<gene>
    <name evidence="2" type="ORF">A2834_00480</name>
</gene>
<dbReference type="AlphaFoldDB" id="A0A1F5VF19"/>
<keyword evidence="1" id="KW-0812">Transmembrane</keyword>
<keyword evidence="1" id="KW-1133">Transmembrane helix</keyword>